<dbReference type="PANTHER" id="PTHR36321:SF2">
    <property type="entry name" value="CLASSICAL ARABINOGALACTAN PROTEIN 1"/>
    <property type="match status" value="1"/>
</dbReference>
<comment type="similarity">
    <text evidence="10">Belongs to the classical AGP family.</text>
</comment>
<evidence type="ECO:0000313" key="12">
    <source>
        <dbReference type="EMBL" id="ESR37069.1"/>
    </source>
</evidence>
<dbReference type="eggNOG" id="ENOG502S8AB">
    <property type="taxonomic scope" value="Eukaryota"/>
</dbReference>
<keyword evidence="2" id="KW-1003">Cell membrane</keyword>
<keyword evidence="6" id="KW-0472">Membrane</keyword>
<keyword evidence="3" id="KW-0336">GPI-anchor</keyword>
<dbReference type="EMBL" id="KI536978">
    <property type="protein sequence ID" value="ESR37069.1"/>
    <property type="molecule type" value="Genomic_DNA"/>
</dbReference>
<keyword evidence="13" id="KW-1185">Reference proteome</keyword>
<dbReference type="InterPro" id="IPR044959">
    <property type="entry name" value="AGP"/>
</dbReference>
<keyword evidence="7" id="KW-0325">Glycoprotein</keyword>
<evidence type="ECO:0000256" key="8">
    <source>
        <dbReference type="ARBA" id="ARBA00023288"/>
    </source>
</evidence>
<keyword evidence="8" id="KW-0449">Lipoprotein</keyword>
<dbReference type="Proteomes" id="UP000030687">
    <property type="component" value="Unassembled WGS sequence"/>
</dbReference>
<proteinExistence type="inferred from homology"/>
<feature type="region of interest" description="Disordered" evidence="11">
    <location>
        <begin position="146"/>
        <end position="218"/>
    </location>
</feature>
<dbReference type="GO" id="GO:0005886">
    <property type="term" value="C:plasma membrane"/>
    <property type="evidence" value="ECO:0007669"/>
    <property type="project" value="UniProtKB-SubCell"/>
</dbReference>
<organism evidence="12 13">
    <name type="scientific">Citrus clementina</name>
    <name type="common">Clementine</name>
    <name type="synonym">Citrus deliciosa x Citrus sinensis</name>
    <dbReference type="NCBI Taxonomy" id="85681"/>
    <lineage>
        <taxon>Eukaryota</taxon>
        <taxon>Viridiplantae</taxon>
        <taxon>Streptophyta</taxon>
        <taxon>Embryophyta</taxon>
        <taxon>Tracheophyta</taxon>
        <taxon>Spermatophyta</taxon>
        <taxon>Magnoliopsida</taxon>
        <taxon>eudicotyledons</taxon>
        <taxon>Gunneridae</taxon>
        <taxon>Pentapetalae</taxon>
        <taxon>rosids</taxon>
        <taxon>malvids</taxon>
        <taxon>Sapindales</taxon>
        <taxon>Rutaceae</taxon>
        <taxon>Aurantioideae</taxon>
        <taxon>Citrus</taxon>
    </lineage>
</organism>
<evidence type="ECO:0000256" key="2">
    <source>
        <dbReference type="ARBA" id="ARBA00022475"/>
    </source>
</evidence>
<evidence type="ECO:0000313" key="13">
    <source>
        <dbReference type="Proteomes" id="UP000030687"/>
    </source>
</evidence>
<evidence type="ECO:0000256" key="3">
    <source>
        <dbReference type="ARBA" id="ARBA00022622"/>
    </source>
</evidence>
<evidence type="ECO:0000256" key="4">
    <source>
        <dbReference type="ARBA" id="ARBA00022729"/>
    </source>
</evidence>
<dbReference type="OMA" id="QETKMAH"/>
<keyword evidence="4" id="KW-0732">Signal</keyword>
<dbReference type="InParanoid" id="V4UCP9"/>
<feature type="compositionally biased region" description="Low complexity" evidence="11">
    <location>
        <begin position="195"/>
        <end position="217"/>
    </location>
</feature>
<dbReference type="STRING" id="85681.V4UCP9"/>
<evidence type="ECO:0000256" key="6">
    <source>
        <dbReference type="ARBA" id="ARBA00023136"/>
    </source>
</evidence>
<dbReference type="GO" id="GO:0098552">
    <property type="term" value="C:side of membrane"/>
    <property type="evidence" value="ECO:0007669"/>
    <property type="project" value="UniProtKB-KW"/>
</dbReference>
<evidence type="ECO:0000256" key="5">
    <source>
        <dbReference type="ARBA" id="ARBA00022974"/>
    </source>
</evidence>
<comment type="subcellular location">
    <subcellularLocation>
        <location evidence="1">Cell membrane</location>
        <topology evidence="1">Lipid-anchor</topology>
        <topology evidence="1">GPI-anchor</topology>
    </subcellularLocation>
</comment>
<feature type="compositionally biased region" description="Low complexity" evidence="11">
    <location>
        <begin position="148"/>
        <end position="159"/>
    </location>
</feature>
<dbReference type="KEGG" id="cic:CICLE_v10029174mg"/>
<evidence type="ECO:0000256" key="9">
    <source>
        <dbReference type="ARBA" id="ARBA00025294"/>
    </source>
</evidence>
<feature type="compositionally biased region" description="Pro residues" evidence="11">
    <location>
        <begin position="160"/>
        <end position="194"/>
    </location>
</feature>
<sequence length="243" mass="25689">MSGYKSYPTGNNNANNNRNEGHINSPSFPTFKLRVRPRLSDNCPLVLYQLGLYLKATKACYRLGWPIIMVTRSHFIIPQRFSAVRFILALSAHYSQVKSPTLLIFFTLKTYDAVLKQETKMAHSNYAILIAMALLSVSAMAQSPAPSPTKTPAAAAPSPLKTPPAASPSPLSTPPAAAPPPVTVSSPPSPPPFSSSPAPANSPSSISMSPSDAPAPSENSAVLNRFAVSGSLAFGLFAAVLVI</sequence>
<dbReference type="AlphaFoldDB" id="V4UCP9"/>
<dbReference type="PANTHER" id="PTHR36321">
    <property type="entry name" value="CLASSICAL ARABINOGALACTAN PROTEIN 9"/>
    <property type="match status" value="1"/>
</dbReference>
<evidence type="ECO:0000256" key="10">
    <source>
        <dbReference type="ARBA" id="ARBA00025756"/>
    </source>
</evidence>
<accession>V4UCP9</accession>
<name>V4UCP9_CITCL</name>
<evidence type="ECO:0000256" key="11">
    <source>
        <dbReference type="SAM" id="MobiDB-lite"/>
    </source>
</evidence>
<comment type="function">
    <text evidence="9">Proteoglycan that seems to be implicated in diverse developmental roles such as differentiation, cell-cell recognition, embryogenesis and programmed cell death.</text>
</comment>
<dbReference type="Gramene" id="ESR37069">
    <property type="protein sequence ID" value="ESR37069"/>
    <property type="gene ID" value="CICLE_v10029174mg"/>
</dbReference>
<feature type="region of interest" description="Disordered" evidence="11">
    <location>
        <begin position="1"/>
        <end position="23"/>
    </location>
</feature>
<gene>
    <name evidence="12" type="ORF">CICLE_v10029174mg</name>
</gene>
<evidence type="ECO:0000256" key="7">
    <source>
        <dbReference type="ARBA" id="ARBA00023180"/>
    </source>
</evidence>
<reference evidence="12 13" key="1">
    <citation type="submission" date="2013-10" db="EMBL/GenBank/DDBJ databases">
        <authorList>
            <consortium name="International Citrus Genome Consortium"/>
            <person name="Jenkins J."/>
            <person name="Schmutz J."/>
            <person name="Prochnik S."/>
            <person name="Rokhsar D."/>
            <person name="Gmitter F."/>
            <person name="Ollitrault P."/>
            <person name="Machado M."/>
            <person name="Talon M."/>
            <person name="Wincker P."/>
            <person name="Jaillon O."/>
            <person name="Morgante M."/>
        </authorList>
    </citation>
    <scope>NUCLEOTIDE SEQUENCE</scope>
    <source>
        <strain evidence="13">cv. Clemenules</strain>
    </source>
</reference>
<evidence type="ECO:0000256" key="1">
    <source>
        <dbReference type="ARBA" id="ARBA00004609"/>
    </source>
</evidence>
<keyword evidence="5" id="KW-0654">Proteoglycan</keyword>
<protein>
    <submittedName>
        <fullName evidence="12">Uncharacterized protein</fullName>
    </submittedName>
</protein>